<dbReference type="AlphaFoldDB" id="A0A3A8FCH2"/>
<dbReference type="OrthoDB" id="6704762at2"/>
<dbReference type="EMBL" id="RAXT01000008">
    <property type="protein sequence ID" value="RKG38891.1"/>
    <property type="molecule type" value="Genomic_DNA"/>
</dbReference>
<sequence length="149" mass="17024">MSEPKNVFQPTRQHIKTGNLSFLTKQVTEWQKLTKLIQPLLPQPEVWQVVCYQYGILTITGENQAMISQLGYLQKQYISQLSQINELRDLQKLQLRLRTPNNNIGKNQQSNKTAKSIEPATSEMLQNAASFVTDPKLSQALLRLASNKK</sequence>
<accession>A0A3A8FCH2</accession>
<comment type="caution">
    <text evidence="1">The sequence shown here is derived from an EMBL/GenBank/DDBJ whole genome shotgun (WGS) entry which is preliminary data.</text>
</comment>
<dbReference type="RefSeq" id="WP_120383476.1">
    <property type="nucleotide sequence ID" value="NZ_RAXT01000008.1"/>
</dbReference>
<protein>
    <submittedName>
        <fullName evidence="1">DUF721 domain-containing protein</fullName>
    </submittedName>
</protein>
<evidence type="ECO:0000313" key="1">
    <source>
        <dbReference type="EMBL" id="RKG38891.1"/>
    </source>
</evidence>
<keyword evidence="2" id="KW-1185">Reference proteome</keyword>
<evidence type="ECO:0000313" key="2">
    <source>
        <dbReference type="Proteomes" id="UP000280405"/>
    </source>
</evidence>
<reference evidence="1 2" key="1">
    <citation type="submission" date="2018-09" db="EMBL/GenBank/DDBJ databases">
        <title>The draft genome of Acinetobacter spp. strains.</title>
        <authorList>
            <person name="Qin J."/>
            <person name="Feng Y."/>
            <person name="Zong Z."/>
        </authorList>
    </citation>
    <scope>NUCLEOTIDE SEQUENCE [LARGE SCALE GENOMIC DNA]</scope>
    <source>
        <strain evidence="1 2">WCHAc060115</strain>
    </source>
</reference>
<name>A0A3A8FCH2_9GAMM</name>
<gene>
    <name evidence="1" type="ORF">D7V20_06365</name>
</gene>
<proteinExistence type="predicted"/>
<organism evidence="1 2">
    <name type="scientific">Acinetobacter rongchengensis</name>
    <dbReference type="NCBI Taxonomy" id="2419601"/>
    <lineage>
        <taxon>Bacteria</taxon>
        <taxon>Pseudomonadati</taxon>
        <taxon>Pseudomonadota</taxon>
        <taxon>Gammaproteobacteria</taxon>
        <taxon>Moraxellales</taxon>
        <taxon>Moraxellaceae</taxon>
        <taxon>Acinetobacter</taxon>
    </lineage>
</organism>
<dbReference type="Proteomes" id="UP000280405">
    <property type="component" value="Unassembled WGS sequence"/>
</dbReference>